<evidence type="ECO:0000313" key="3">
    <source>
        <dbReference type="EMBL" id="MCQ9210445.1"/>
    </source>
</evidence>
<feature type="transmembrane region" description="Helical" evidence="1">
    <location>
        <begin position="7"/>
        <end position="26"/>
    </location>
</feature>
<keyword evidence="1" id="KW-1133">Transmembrane helix</keyword>
<proteinExistence type="predicted"/>
<name>A0ABT1WPU9_9LACT</name>
<dbReference type="RefSeq" id="WP_256945557.1">
    <property type="nucleotide sequence ID" value="NZ_JANHNZ010000008.1"/>
</dbReference>
<reference evidence="3" key="1">
    <citation type="submission" date="2022-07" db="EMBL/GenBank/DDBJ databases">
        <authorList>
            <person name="Jung M.-Y."/>
            <person name="Lee M."/>
        </authorList>
    </citation>
    <scope>NUCLEOTIDE SEQUENCE</scope>
    <source>
        <strain evidence="3">S8</strain>
    </source>
</reference>
<gene>
    <name evidence="3" type="ORF">NPA36_07760</name>
</gene>
<dbReference type="Gene3D" id="2.40.128.690">
    <property type="entry name" value="YycH protein, domain 3-like"/>
    <property type="match status" value="1"/>
</dbReference>
<dbReference type="EMBL" id="JANHNZ010000008">
    <property type="protein sequence ID" value="MCQ9210445.1"/>
    <property type="molecule type" value="Genomic_DNA"/>
</dbReference>
<evidence type="ECO:0000313" key="4">
    <source>
        <dbReference type="Proteomes" id="UP001059480"/>
    </source>
</evidence>
<keyword evidence="1" id="KW-0812">Transmembrane</keyword>
<reference evidence="3" key="2">
    <citation type="journal article" date="2023" name="Curr. Microbiol.">
        <title>Granulicatella seriolae sp. nov., a Novel Facultative Anaerobe Isolated from Yellowtail Marine Fish.</title>
        <authorList>
            <person name="Lee M."/>
            <person name="Choi Y.J."/>
            <person name="Farooq A."/>
            <person name="Jeong J.B."/>
            <person name="Jung M.Y."/>
        </authorList>
    </citation>
    <scope>NUCLEOTIDE SEQUENCE</scope>
    <source>
        <strain evidence="3">S8</strain>
    </source>
</reference>
<accession>A0ABT1WPU9</accession>
<feature type="domain" description="Regulatory protein YycH-like" evidence="2">
    <location>
        <begin position="34"/>
        <end position="254"/>
    </location>
</feature>
<evidence type="ECO:0000259" key="2">
    <source>
        <dbReference type="Pfam" id="PF09648"/>
    </source>
</evidence>
<evidence type="ECO:0000256" key="1">
    <source>
        <dbReference type="SAM" id="Phobius"/>
    </source>
</evidence>
<reference evidence="3" key="3">
    <citation type="journal article" date="2023" name="Microbiol. Resour. Announc.">
        <title>Draft Genome Sequence of Granulicatella sp. Strain S8, Isolated from a Marine Fish, Seriola quinqueradiata.</title>
        <authorList>
            <person name="Lee M."/>
            <person name="Farooq A."/>
            <person name="Jeong J.B."/>
            <person name="Jung M.Y."/>
        </authorList>
    </citation>
    <scope>NUCLEOTIDE SEQUENCE</scope>
    <source>
        <strain evidence="3">S8</strain>
    </source>
</reference>
<comment type="caution">
    <text evidence="3">The sequence shown here is derived from an EMBL/GenBank/DDBJ whole genome shotgun (WGS) entry which is preliminary data.</text>
</comment>
<sequence length="273" mass="30415">MDFKRSTIVLIVSFLFLDIFLLYSYFSMQGNTISSQNTNINVLEQMRSDDISFSGLSSNVESVPLVQTNRASLGEKVSQLTNQTYSFENNILSSTLETPIELDFTKDITNDTFTRVTEFLTSGAILNGEQYGLFTYNPSTRKIIYAQRANKVPILDGTSQIVFSVNANGQVTSYEQTFAGDAQVLGDSRRLTTSQSAVENLYLSGRIPPKSTILKTRLVYYRSLSLDDMYVYSPAWYVEIQQADGQIVVRRVDALRGGILSGDSLEVQGVKSS</sequence>
<keyword evidence="4" id="KW-1185">Reference proteome</keyword>
<dbReference type="InterPro" id="IPR018604">
    <property type="entry name" value="YycI-like"/>
</dbReference>
<dbReference type="Pfam" id="PF09648">
    <property type="entry name" value="YycI"/>
    <property type="match status" value="1"/>
</dbReference>
<keyword evidence="1" id="KW-0472">Membrane</keyword>
<protein>
    <submittedName>
        <fullName evidence="3">Two-component system regulatory protein YycI</fullName>
    </submittedName>
</protein>
<dbReference type="Proteomes" id="UP001059480">
    <property type="component" value="Unassembled WGS sequence"/>
</dbReference>
<organism evidence="3 4">
    <name type="scientific">Granulicatella seriolae</name>
    <dbReference type="NCBI Taxonomy" id="2967226"/>
    <lineage>
        <taxon>Bacteria</taxon>
        <taxon>Bacillati</taxon>
        <taxon>Bacillota</taxon>
        <taxon>Bacilli</taxon>
        <taxon>Lactobacillales</taxon>
        <taxon>Carnobacteriaceae</taxon>
        <taxon>Granulicatella</taxon>
    </lineage>
</organism>